<reference evidence="2" key="1">
    <citation type="submission" date="2019-08" db="EMBL/GenBank/DDBJ databases">
        <authorList>
            <person name="Kucharzyk K."/>
            <person name="Murdoch R.W."/>
            <person name="Higgins S."/>
            <person name="Loffler F."/>
        </authorList>
    </citation>
    <scope>NUCLEOTIDE SEQUENCE</scope>
</reference>
<gene>
    <name evidence="2" type="ORF">SDC9_132061</name>
</gene>
<protein>
    <submittedName>
        <fullName evidence="2">Uncharacterized protein</fullName>
    </submittedName>
</protein>
<keyword evidence="1" id="KW-1133">Transmembrane helix</keyword>
<feature type="transmembrane region" description="Helical" evidence="1">
    <location>
        <begin position="102"/>
        <end position="128"/>
    </location>
</feature>
<feature type="transmembrane region" description="Helical" evidence="1">
    <location>
        <begin position="69"/>
        <end position="96"/>
    </location>
</feature>
<name>A0A645D6M3_9ZZZZ</name>
<dbReference type="EMBL" id="VSSQ01033403">
    <property type="protein sequence ID" value="MPM84984.1"/>
    <property type="molecule type" value="Genomic_DNA"/>
</dbReference>
<proteinExistence type="predicted"/>
<accession>A0A645D6M3</accession>
<evidence type="ECO:0000256" key="1">
    <source>
        <dbReference type="SAM" id="Phobius"/>
    </source>
</evidence>
<comment type="caution">
    <text evidence="2">The sequence shown here is derived from an EMBL/GenBank/DDBJ whole genome shotgun (WGS) entry which is preliminary data.</text>
</comment>
<organism evidence="2">
    <name type="scientific">bioreactor metagenome</name>
    <dbReference type="NCBI Taxonomy" id="1076179"/>
    <lineage>
        <taxon>unclassified sequences</taxon>
        <taxon>metagenomes</taxon>
        <taxon>ecological metagenomes</taxon>
    </lineage>
</organism>
<sequence>MSAKQCHREYCKRAQTSERLALLNKVQAEAASNAAAGAGTANAEPLNEVLDNVQRHAGARLSRQGTVSVVKMVATAISGISSGITAASGAATLSVVGAPVGVVLSFVAMGVSGLGAAVSAGMGAYAFFSDRSATQQKEAIKDGPALQATLDAIKQEYQVKGNTTATITDDEARAKLAETNRFFAATQFLDQLGAGGSAGEQGRQWLEKLGMPKTEIEHLVMQASADRPVTPSSAAFESACKFLFG</sequence>
<keyword evidence="1" id="KW-0812">Transmembrane</keyword>
<evidence type="ECO:0000313" key="2">
    <source>
        <dbReference type="EMBL" id="MPM84984.1"/>
    </source>
</evidence>
<keyword evidence="1" id="KW-0472">Membrane</keyword>
<dbReference type="AlphaFoldDB" id="A0A645D6M3"/>